<accession>A0A151NCM1</accession>
<gene>
    <name evidence="1" type="ORF">Y1Q_0023698</name>
</gene>
<evidence type="ECO:0000313" key="2">
    <source>
        <dbReference type="Proteomes" id="UP000050525"/>
    </source>
</evidence>
<organism evidence="1 2">
    <name type="scientific">Alligator mississippiensis</name>
    <name type="common">American alligator</name>
    <dbReference type="NCBI Taxonomy" id="8496"/>
    <lineage>
        <taxon>Eukaryota</taxon>
        <taxon>Metazoa</taxon>
        <taxon>Chordata</taxon>
        <taxon>Craniata</taxon>
        <taxon>Vertebrata</taxon>
        <taxon>Euteleostomi</taxon>
        <taxon>Archelosauria</taxon>
        <taxon>Archosauria</taxon>
        <taxon>Crocodylia</taxon>
        <taxon>Alligatoridae</taxon>
        <taxon>Alligatorinae</taxon>
        <taxon>Alligator</taxon>
    </lineage>
</organism>
<comment type="caution">
    <text evidence="1">The sequence shown here is derived from an EMBL/GenBank/DDBJ whole genome shotgun (WGS) entry which is preliminary data.</text>
</comment>
<name>A0A151NCM1_ALLMI</name>
<dbReference type="Proteomes" id="UP000050525">
    <property type="component" value="Unassembled WGS sequence"/>
</dbReference>
<reference evidence="1 2" key="1">
    <citation type="journal article" date="2012" name="Genome Biol.">
        <title>Sequencing three crocodilian genomes to illuminate the evolution of archosaurs and amniotes.</title>
        <authorList>
            <person name="St John J.A."/>
            <person name="Braun E.L."/>
            <person name="Isberg S.R."/>
            <person name="Miles L.G."/>
            <person name="Chong A.Y."/>
            <person name="Gongora J."/>
            <person name="Dalzell P."/>
            <person name="Moran C."/>
            <person name="Bed'hom B."/>
            <person name="Abzhanov A."/>
            <person name="Burgess S.C."/>
            <person name="Cooksey A.M."/>
            <person name="Castoe T.A."/>
            <person name="Crawford N.G."/>
            <person name="Densmore L.D."/>
            <person name="Drew J.C."/>
            <person name="Edwards S.V."/>
            <person name="Faircloth B.C."/>
            <person name="Fujita M.K."/>
            <person name="Greenwold M.J."/>
            <person name="Hoffmann F.G."/>
            <person name="Howard J.M."/>
            <person name="Iguchi T."/>
            <person name="Janes D.E."/>
            <person name="Khan S.Y."/>
            <person name="Kohno S."/>
            <person name="de Koning A.J."/>
            <person name="Lance S.L."/>
            <person name="McCarthy F.M."/>
            <person name="McCormack J.E."/>
            <person name="Merchant M.E."/>
            <person name="Peterson D.G."/>
            <person name="Pollock D.D."/>
            <person name="Pourmand N."/>
            <person name="Raney B.J."/>
            <person name="Roessler K.A."/>
            <person name="Sanford J.R."/>
            <person name="Sawyer R.H."/>
            <person name="Schmidt C.J."/>
            <person name="Triplett E.W."/>
            <person name="Tuberville T.D."/>
            <person name="Venegas-Anaya M."/>
            <person name="Howard J.T."/>
            <person name="Jarvis E.D."/>
            <person name="Guillette L.J.Jr."/>
            <person name="Glenn T.C."/>
            <person name="Green R.E."/>
            <person name="Ray D.A."/>
        </authorList>
    </citation>
    <scope>NUCLEOTIDE SEQUENCE [LARGE SCALE GENOMIC DNA]</scope>
    <source>
        <strain evidence="1">KSC_2009_1</strain>
    </source>
</reference>
<protein>
    <submittedName>
        <fullName evidence="1">Uncharacterized protein</fullName>
    </submittedName>
</protein>
<proteinExistence type="predicted"/>
<dbReference type="EMBL" id="AKHW03003562">
    <property type="protein sequence ID" value="KYO34255.1"/>
    <property type="molecule type" value="Genomic_DNA"/>
</dbReference>
<evidence type="ECO:0000313" key="1">
    <source>
        <dbReference type="EMBL" id="KYO34255.1"/>
    </source>
</evidence>
<dbReference type="AlphaFoldDB" id="A0A151NCM1"/>
<sequence>MWAELGDFSSVFWIPHECLIPHGGHVYGMCIKIRMMKKLYLKYCTTGQLSSAFKAEILLHVRGSAERGFEKTLATLEASSHC</sequence>
<keyword evidence="2" id="KW-1185">Reference proteome</keyword>